<reference evidence="1 2" key="1">
    <citation type="submission" date="2016-10" db="EMBL/GenBank/DDBJ databases">
        <authorList>
            <person name="de Groot N.N."/>
        </authorList>
    </citation>
    <scope>NUCLEOTIDE SEQUENCE [LARGE SCALE GENOMIC DNA]</scope>
    <source>
        <strain evidence="1 2">DSM 11363</strain>
    </source>
</reference>
<name>A0A1I0F7K2_9PSED</name>
<organism evidence="1 2">
    <name type="scientific">Pseudomonas graminis</name>
    <dbReference type="NCBI Taxonomy" id="158627"/>
    <lineage>
        <taxon>Bacteria</taxon>
        <taxon>Pseudomonadati</taxon>
        <taxon>Pseudomonadota</taxon>
        <taxon>Gammaproteobacteria</taxon>
        <taxon>Pseudomonadales</taxon>
        <taxon>Pseudomonadaceae</taxon>
        <taxon>Pseudomonas</taxon>
    </lineage>
</organism>
<dbReference type="EMBL" id="FOHW01000016">
    <property type="protein sequence ID" value="SET54062.1"/>
    <property type="molecule type" value="Genomic_DNA"/>
</dbReference>
<dbReference type="AlphaFoldDB" id="A0A1I0F7K2"/>
<sequence>MRYSGFLCYECYAASSFNNMSQRRKKASIAAFFVQFFKCNSQILRCECGVVPNHRNDCFVVIT</sequence>
<protein>
    <submittedName>
        <fullName evidence="1">Uncharacterized protein</fullName>
    </submittedName>
</protein>
<dbReference type="Proteomes" id="UP000182332">
    <property type="component" value="Unassembled WGS sequence"/>
</dbReference>
<evidence type="ECO:0000313" key="1">
    <source>
        <dbReference type="EMBL" id="SET54062.1"/>
    </source>
</evidence>
<gene>
    <name evidence="1" type="ORF">SAMN05216197_11615</name>
</gene>
<accession>A0A1I0F7K2</accession>
<evidence type="ECO:0000313" key="2">
    <source>
        <dbReference type="Proteomes" id="UP000182332"/>
    </source>
</evidence>
<proteinExistence type="predicted"/>